<dbReference type="AlphaFoldDB" id="A0A2P2PY82"/>
<sequence>MICESVRRFCLMGFRFTLCWQCFCVKFYQL</sequence>
<dbReference type="EMBL" id="GGEC01079208">
    <property type="protein sequence ID" value="MBX59692.1"/>
    <property type="molecule type" value="Transcribed_RNA"/>
</dbReference>
<protein>
    <submittedName>
        <fullName evidence="1">Uncharacterized protein</fullName>
    </submittedName>
</protein>
<evidence type="ECO:0000313" key="1">
    <source>
        <dbReference type="EMBL" id="MBX59692.1"/>
    </source>
</evidence>
<reference evidence="1" key="1">
    <citation type="submission" date="2018-02" db="EMBL/GenBank/DDBJ databases">
        <title>Rhizophora mucronata_Transcriptome.</title>
        <authorList>
            <person name="Meera S.P."/>
            <person name="Sreeshan A."/>
            <person name="Augustine A."/>
        </authorList>
    </citation>
    <scope>NUCLEOTIDE SEQUENCE</scope>
    <source>
        <tissue evidence="1">Leaf</tissue>
    </source>
</reference>
<organism evidence="1">
    <name type="scientific">Rhizophora mucronata</name>
    <name type="common">Asiatic mangrove</name>
    <dbReference type="NCBI Taxonomy" id="61149"/>
    <lineage>
        <taxon>Eukaryota</taxon>
        <taxon>Viridiplantae</taxon>
        <taxon>Streptophyta</taxon>
        <taxon>Embryophyta</taxon>
        <taxon>Tracheophyta</taxon>
        <taxon>Spermatophyta</taxon>
        <taxon>Magnoliopsida</taxon>
        <taxon>eudicotyledons</taxon>
        <taxon>Gunneridae</taxon>
        <taxon>Pentapetalae</taxon>
        <taxon>rosids</taxon>
        <taxon>fabids</taxon>
        <taxon>Malpighiales</taxon>
        <taxon>Rhizophoraceae</taxon>
        <taxon>Rhizophora</taxon>
    </lineage>
</organism>
<accession>A0A2P2PY82</accession>
<name>A0A2P2PY82_RHIMU</name>
<proteinExistence type="predicted"/>